<protein>
    <recommendedName>
        <fullName evidence="2">BEN domain-containing protein</fullName>
    </recommendedName>
</protein>
<feature type="region of interest" description="Disordered" evidence="1">
    <location>
        <begin position="203"/>
        <end position="234"/>
    </location>
</feature>
<organism evidence="3 4">
    <name type="scientific">Desmophyllum pertusum</name>
    <dbReference type="NCBI Taxonomy" id="174260"/>
    <lineage>
        <taxon>Eukaryota</taxon>
        <taxon>Metazoa</taxon>
        <taxon>Cnidaria</taxon>
        <taxon>Anthozoa</taxon>
        <taxon>Hexacorallia</taxon>
        <taxon>Scleractinia</taxon>
        <taxon>Caryophylliina</taxon>
        <taxon>Caryophylliidae</taxon>
        <taxon>Desmophyllum</taxon>
    </lineage>
</organism>
<dbReference type="OrthoDB" id="5986112at2759"/>
<gene>
    <name evidence="3" type="ORF">OS493_019395</name>
</gene>
<comment type="caution">
    <text evidence="3">The sequence shown here is derived from an EMBL/GenBank/DDBJ whole genome shotgun (WGS) entry which is preliminary data.</text>
</comment>
<proteinExistence type="predicted"/>
<evidence type="ECO:0000313" key="4">
    <source>
        <dbReference type="Proteomes" id="UP001163046"/>
    </source>
</evidence>
<sequence>MSGLDSLTKKVDANQQNLDKLLRRIEKRKDHSLPVQVIVNKSGDSTASPIVAPILCYTPKASHVANNDISNVINIEDVDSTPPIVHVVPEIHVNEADGQADVSPANGSPTISSEDSQCGNEIAIIGDPKFGIRTDRECFENIVKHSPSPSALALNLLDNLIPKPVQRISNVKGTNGKSVLDPMILEAIKGHLKRQYKWTEEETEKNWGGKSGVQQQIADKCRNLNKSSAKKKSD</sequence>
<dbReference type="EMBL" id="MU825407">
    <property type="protein sequence ID" value="KAJ7391264.1"/>
    <property type="molecule type" value="Genomic_DNA"/>
</dbReference>
<evidence type="ECO:0000313" key="3">
    <source>
        <dbReference type="EMBL" id="KAJ7391264.1"/>
    </source>
</evidence>
<dbReference type="InterPro" id="IPR018379">
    <property type="entry name" value="BEN_domain"/>
</dbReference>
<keyword evidence="4" id="KW-1185">Reference proteome</keyword>
<dbReference type="GO" id="GO:0003677">
    <property type="term" value="F:DNA binding"/>
    <property type="evidence" value="ECO:0007669"/>
    <property type="project" value="InterPro"/>
</dbReference>
<evidence type="ECO:0000259" key="2">
    <source>
        <dbReference type="PROSITE" id="PS51457"/>
    </source>
</evidence>
<accession>A0A9X0A1U0</accession>
<dbReference type="PROSITE" id="PS51457">
    <property type="entry name" value="BEN"/>
    <property type="match status" value="1"/>
</dbReference>
<dbReference type="AlphaFoldDB" id="A0A9X0A1U0"/>
<dbReference type="Proteomes" id="UP001163046">
    <property type="component" value="Unassembled WGS sequence"/>
</dbReference>
<name>A0A9X0A1U0_9CNID</name>
<reference evidence="3" key="1">
    <citation type="submission" date="2023-01" db="EMBL/GenBank/DDBJ databases">
        <title>Genome assembly of the deep-sea coral Lophelia pertusa.</title>
        <authorList>
            <person name="Herrera S."/>
            <person name="Cordes E."/>
        </authorList>
    </citation>
    <scope>NUCLEOTIDE SEQUENCE</scope>
    <source>
        <strain evidence="3">USNM1676648</strain>
        <tissue evidence="3">Polyp</tissue>
    </source>
</reference>
<feature type="domain" description="BEN" evidence="2">
    <location>
        <begin position="129"/>
        <end position="228"/>
    </location>
</feature>
<evidence type="ECO:0000256" key="1">
    <source>
        <dbReference type="SAM" id="MobiDB-lite"/>
    </source>
</evidence>